<dbReference type="PANTHER" id="PTHR30461:SF23">
    <property type="entry name" value="DNA RECOMBINASE-RELATED"/>
    <property type="match status" value="1"/>
</dbReference>
<evidence type="ECO:0000259" key="2">
    <source>
        <dbReference type="PROSITE" id="PS51737"/>
    </source>
</evidence>
<dbReference type="Pfam" id="PF13408">
    <property type="entry name" value="Zn_ribbon_recom"/>
    <property type="match status" value="1"/>
</dbReference>
<reference evidence="3" key="1">
    <citation type="submission" date="2020-06" db="EMBL/GenBank/DDBJ databases">
        <title>Genomic insights into acetone-butanol-ethanol (ABE) fermentation by sequencing solventogenic clostridia strains.</title>
        <authorList>
            <person name="Brown S."/>
        </authorList>
    </citation>
    <scope>NUCLEOTIDE SEQUENCE</scope>
    <source>
        <strain evidence="3">DJ123</strain>
    </source>
</reference>
<dbReference type="PROSITE" id="PS51737">
    <property type="entry name" value="RECOMBINASE_DNA_BIND"/>
    <property type="match status" value="1"/>
</dbReference>
<dbReference type="PANTHER" id="PTHR30461">
    <property type="entry name" value="DNA-INVERTASE FROM LAMBDOID PROPHAGE"/>
    <property type="match status" value="1"/>
</dbReference>
<dbReference type="Pfam" id="PF07508">
    <property type="entry name" value="Recombinase"/>
    <property type="match status" value="1"/>
</dbReference>
<feature type="coiled-coil region" evidence="1">
    <location>
        <begin position="290"/>
        <end position="354"/>
    </location>
</feature>
<keyword evidence="1" id="KW-0175">Coiled coil</keyword>
<dbReference type="Gene3D" id="3.90.1750.20">
    <property type="entry name" value="Putative Large Serine Recombinase, Chain B, Domain 2"/>
    <property type="match status" value="1"/>
</dbReference>
<name>A0AAE5H535_CLOBE</name>
<gene>
    <name evidence="3" type="ORF">BCD95_002437</name>
</gene>
<organism evidence="3 4">
    <name type="scientific">Clostridium beijerinckii</name>
    <name type="common">Clostridium MP</name>
    <dbReference type="NCBI Taxonomy" id="1520"/>
    <lineage>
        <taxon>Bacteria</taxon>
        <taxon>Bacillati</taxon>
        <taxon>Bacillota</taxon>
        <taxon>Clostridia</taxon>
        <taxon>Eubacteriales</taxon>
        <taxon>Clostridiaceae</taxon>
        <taxon>Clostridium</taxon>
    </lineage>
</organism>
<dbReference type="EMBL" id="JABTDW010000001">
    <property type="protein sequence ID" value="NSB14178.1"/>
    <property type="molecule type" value="Genomic_DNA"/>
</dbReference>
<dbReference type="Proteomes" id="UP000822184">
    <property type="component" value="Unassembled WGS sequence"/>
</dbReference>
<proteinExistence type="predicted"/>
<accession>A0AAE5H535</accession>
<dbReference type="InterPro" id="IPR011109">
    <property type="entry name" value="DNA_bind_recombinase_dom"/>
</dbReference>
<sequence>MICDIYPEGEVKYLYISLYNKIINAISNMTYIKEKAAAADDYAKTCSIKARRGIETRVQEGSAISAKAAYGYKIEEDSTTGLRKYLLGEDEEIETVNYIFQKYLLGETLGDISRSLTSNGIISPSGKRIWNKSTVESILKNPLYSGQLNQLRYQKQGYAYYGDGRKIVRVERDRWINSGNFKGIVDIEIYNTVQNMLNENRAVRSNKSNKRTFTGILKCGDCGVSLIFKEKWAGYKCSGSQHKEGNCSTHFIKEEEIWDLIFKKLNDKIQHNYEKFKKTVQEEINATNVIQQKQKRIEKNNEKIENATKRMANLYFKEDTKYANSVISEIKNKIIMIENENEELERRVQEDKKYRQDMLYILGNMDKCIKKENWIIKLFINEIKIYQINKIEITWRC</sequence>
<dbReference type="InterPro" id="IPR025827">
    <property type="entry name" value="Zn_ribbon_recom_dom"/>
</dbReference>
<dbReference type="GO" id="GO:0003677">
    <property type="term" value="F:DNA binding"/>
    <property type="evidence" value="ECO:0007669"/>
    <property type="project" value="InterPro"/>
</dbReference>
<feature type="domain" description="Recombinase" evidence="2">
    <location>
        <begin position="69"/>
        <end position="203"/>
    </location>
</feature>
<dbReference type="AlphaFoldDB" id="A0AAE5H535"/>
<evidence type="ECO:0000313" key="4">
    <source>
        <dbReference type="Proteomes" id="UP000822184"/>
    </source>
</evidence>
<evidence type="ECO:0000313" key="3">
    <source>
        <dbReference type="EMBL" id="NSB14178.1"/>
    </source>
</evidence>
<dbReference type="InterPro" id="IPR050639">
    <property type="entry name" value="SSR_resolvase"/>
</dbReference>
<dbReference type="InterPro" id="IPR038109">
    <property type="entry name" value="DNA_bind_recomb_sf"/>
</dbReference>
<dbReference type="GO" id="GO:0000150">
    <property type="term" value="F:DNA strand exchange activity"/>
    <property type="evidence" value="ECO:0007669"/>
    <property type="project" value="InterPro"/>
</dbReference>
<comment type="caution">
    <text evidence="3">The sequence shown here is derived from an EMBL/GenBank/DDBJ whole genome shotgun (WGS) entry which is preliminary data.</text>
</comment>
<evidence type="ECO:0000256" key="1">
    <source>
        <dbReference type="SAM" id="Coils"/>
    </source>
</evidence>
<dbReference type="RefSeq" id="WP_023975040.1">
    <property type="nucleotide sequence ID" value="NZ_JABTDW010000001.1"/>
</dbReference>
<protein>
    <recommendedName>
        <fullName evidence="2">Recombinase domain-containing protein</fullName>
    </recommendedName>
</protein>